<evidence type="ECO:0000313" key="9">
    <source>
        <dbReference type="Proteomes" id="UP000682266"/>
    </source>
</evidence>
<dbReference type="AlphaFoldDB" id="A0AA41JJ92"/>
<feature type="transmembrane region" description="Helical" evidence="6">
    <location>
        <begin position="39"/>
        <end position="60"/>
    </location>
</feature>
<feature type="transmembrane region" description="Helical" evidence="6">
    <location>
        <begin position="310"/>
        <end position="330"/>
    </location>
</feature>
<evidence type="ECO:0000256" key="6">
    <source>
        <dbReference type="SAM" id="Phobius"/>
    </source>
</evidence>
<feature type="transmembrane region" description="Helical" evidence="6">
    <location>
        <begin position="103"/>
        <end position="128"/>
    </location>
</feature>
<dbReference type="GO" id="GO:0016020">
    <property type="term" value="C:membrane"/>
    <property type="evidence" value="ECO:0007669"/>
    <property type="project" value="UniProtKB-SubCell"/>
</dbReference>
<evidence type="ECO:0000259" key="7">
    <source>
        <dbReference type="Pfam" id="PF04932"/>
    </source>
</evidence>
<keyword evidence="8" id="KW-0436">Ligase</keyword>
<sequence>MVYITLIALLFSITNFIPVSAIGFAPICLCAWRLFDRRYPPFVTCLSVFGLLALGSTLLYDPQALLSYDFYRHDGNFFVSYAPILAGCLYSHELDLDKALRRFFVFAVLANLPPYAVYVAQNGLLAIFSNANDSFGSYFIARNAAGGFLAMLFCLGLSCYVKRPDRLVLGLLVLNAMFVFSTYSRGSMLGVATAIAYLLLGRKRWLVAVLMAGAVAFSFGAAWNHTQPAVDYMAHEHTVRDADAKTANVDVRFGWLWPRALAYFEASPIIGMGVGSFDDEVHDVVNYFGVVGQPRDVTVFHTDAHAHNSYLHIAAELGVIGLALMLAFYWHLVKWAVEGAASTLPARRSSVGAYTFVELSSVCLLAMGTTEHRLTTPSNVLILALVVSLLLSWRVRRAGAVAKVAHPATHGVALTAAASRRDSQDTGTVCRQRRAAAPVRRS</sequence>
<dbReference type="Pfam" id="PF04932">
    <property type="entry name" value="Wzy_C"/>
    <property type="match status" value="1"/>
</dbReference>
<feature type="transmembrane region" description="Helical" evidence="6">
    <location>
        <begin position="205"/>
        <end position="223"/>
    </location>
</feature>
<dbReference type="GO" id="GO:0016874">
    <property type="term" value="F:ligase activity"/>
    <property type="evidence" value="ECO:0007669"/>
    <property type="project" value="UniProtKB-KW"/>
</dbReference>
<evidence type="ECO:0000256" key="4">
    <source>
        <dbReference type="ARBA" id="ARBA00023136"/>
    </source>
</evidence>
<name>A0AA41JJ92_9BURK</name>
<organism evidence="8 9">
    <name type="scientific">Burkholderia ambifaria</name>
    <dbReference type="NCBI Taxonomy" id="152480"/>
    <lineage>
        <taxon>Bacteria</taxon>
        <taxon>Pseudomonadati</taxon>
        <taxon>Pseudomonadota</taxon>
        <taxon>Betaproteobacteria</taxon>
        <taxon>Burkholderiales</taxon>
        <taxon>Burkholderiaceae</taxon>
        <taxon>Burkholderia</taxon>
        <taxon>Burkholderia cepacia complex</taxon>
    </lineage>
</organism>
<evidence type="ECO:0000256" key="3">
    <source>
        <dbReference type="ARBA" id="ARBA00022989"/>
    </source>
</evidence>
<feature type="transmembrane region" description="Helical" evidence="6">
    <location>
        <begin position="6"/>
        <end position="32"/>
    </location>
</feature>
<keyword evidence="3 6" id="KW-1133">Transmembrane helix</keyword>
<comment type="subcellular location">
    <subcellularLocation>
        <location evidence="1">Membrane</location>
        <topology evidence="1">Multi-pass membrane protein</topology>
    </subcellularLocation>
</comment>
<evidence type="ECO:0000313" key="8">
    <source>
        <dbReference type="EMBL" id="MBR8129561.1"/>
    </source>
</evidence>
<feature type="domain" description="O-antigen ligase-related" evidence="7">
    <location>
        <begin position="171"/>
        <end position="325"/>
    </location>
</feature>
<keyword evidence="4 6" id="KW-0472">Membrane</keyword>
<protein>
    <submittedName>
        <fullName evidence="8">O-antigen ligase family protein</fullName>
    </submittedName>
</protein>
<dbReference type="EMBL" id="JAGSVG010000008">
    <property type="protein sequence ID" value="MBR8129561.1"/>
    <property type="molecule type" value="Genomic_DNA"/>
</dbReference>
<dbReference type="PANTHER" id="PTHR37422">
    <property type="entry name" value="TEICHURONIC ACID BIOSYNTHESIS PROTEIN TUAE"/>
    <property type="match status" value="1"/>
</dbReference>
<comment type="caution">
    <text evidence="8">The sequence shown here is derived from an EMBL/GenBank/DDBJ whole genome shotgun (WGS) entry which is preliminary data.</text>
</comment>
<feature type="region of interest" description="Disordered" evidence="5">
    <location>
        <begin position="417"/>
        <end position="442"/>
    </location>
</feature>
<feature type="transmembrane region" description="Helical" evidence="6">
    <location>
        <begin position="167"/>
        <end position="184"/>
    </location>
</feature>
<dbReference type="InterPro" id="IPR051533">
    <property type="entry name" value="WaaL-like"/>
</dbReference>
<proteinExistence type="predicted"/>
<evidence type="ECO:0000256" key="1">
    <source>
        <dbReference type="ARBA" id="ARBA00004141"/>
    </source>
</evidence>
<accession>A0AA41JJ92</accession>
<dbReference type="PANTHER" id="PTHR37422:SF13">
    <property type="entry name" value="LIPOPOLYSACCHARIDE BIOSYNTHESIS PROTEIN PA4999-RELATED"/>
    <property type="match status" value="1"/>
</dbReference>
<feature type="transmembrane region" description="Helical" evidence="6">
    <location>
        <begin position="374"/>
        <end position="393"/>
    </location>
</feature>
<evidence type="ECO:0000256" key="5">
    <source>
        <dbReference type="SAM" id="MobiDB-lite"/>
    </source>
</evidence>
<feature type="transmembrane region" description="Helical" evidence="6">
    <location>
        <begin position="140"/>
        <end position="161"/>
    </location>
</feature>
<reference evidence="8" key="1">
    <citation type="submission" date="2021-04" db="EMBL/GenBank/DDBJ databases">
        <title>A collection of bacterial strains from the Burkholderia cepacia Research Laboratory and Repository.</title>
        <authorList>
            <person name="Lipuma J."/>
            <person name="Spilker T."/>
        </authorList>
    </citation>
    <scope>NUCLEOTIDE SEQUENCE</scope>
    <source>
        <strain evidence="8">AU36012</strain>
    </source>
</reference>
<keyword evidence="2 6" id="KW-0812">Transmembrane</keyword>
<dbReference type="RefSeq" id="WP_105787227.1">
    <property type="nucleotide sequence ID" value="NZ_CADERF010000011.1"/>
</dbReference>
<evidence type="ECO:0000256" key="2">
    <source>
        <dbReference type="ARBA" id="ARBA00022692"/>
    </source>
</evidence>
<dbReference type="Proteomes" id="UP000682266">
    <property type="component" value="Unassembled WGS sequence"/>
</dbReference>
<dbReference type="InterPro" id="IPR007016">
    <property type="entry name" value="O-antigen_ligase-rel_domated"/>
</dbReference>
<gene>
    <name evidence="8" type="ORF">KDW93_11325</name>
</gene>